<dbReference type="PROSITE" id="PS00181">
    <property type="entry name" value="GLNA_ATP"/>
    <property type="match status" value="1"/>
</dbReference>
<dbReference type="InterPro" id="IPR022147">
    <property type="entry name" value="GSIII_N"/>
</dbReference>
<dbReference type="PANTHER" id="PTHR42974">
    <property type="entry name" value="GLUTAMINE SYNTHETASE"/>
    <property type="match status" value="1"/>
</dbReference>
<reference evidence="6" key="3">
    <citation type="submission" date="2015-06" db="UniProtKB">
        <authorList>
            <consortium name="EnsemblProtists"/>
        </authorList>
    </citation>
    <scope>IDENTIFICATION</scope>
</reference>
<reference evidence="7" key="2">
    <citation type="submission" date="2012-11" db="EMBL/GenBank/DDBJ databases">
        <authorList>
            <person name="Kuo A."/>
            <person name="Curtis B.A."/>
            <person name="Tanifuji G."/>
            <person name="Burki F."/>
            <person name="Gruber A."/>
            <person name="Irimia M."/>
            <person name="Maruyama S."/>
            <person name="Arias M.C."/>
            <person name="Ball S.G."/>
            <person name="Gile G.H."/>
            <person name="Hirakawa Y."/>
            <person name="Hopkins J.F."/>
            <person name="Rensing S.A."/>
            <person name="Schmutz J."/>
            <person name="Symeonidi A."/>
            <person name="Elias M."/>
            <person name="Eveleigh R.J."/>
            <person name="Herman E.K."/>
            <person name="Klute M.J."/>
            <person name="Nakayama T."/>
            <person name="Obornik M."/>
            <person name="Reyes-Prieto A."/>
            <person name="Armbrust E.V."/>
            <person name="Aves S.J."/>
            <person name="Beiko R.G."/>
            <person name="Coutinho P."/>
            <person name="Dacks J.B."/>
            <person name="Durnford D.G."/>
            <person name="Fast N.M."/>
            <person name="Green B.R."/>
            <person name="Grisdale C."/>
            <person name="Hempe F."/>
            <person name="Henrissat B."/>
            <person name="Hoppner M.P."/>
            <person name="Ishida K.-I."/>
            <person name="Kim E."/>
            <person name="Koreny L."/>
            <person name="Kroth P.G."/>
            <person name="Liu Y."/>
            <person name="Malik S.-B."/>
            <person name="Maier U.G."/>
            <person name="McRose D."/>
            <person name="Mock T."/>
            <person name="Neilson J.A."/>
            <person name="Onodera N.T."/>
            <person name="Poole A.M."/>
            <person name="Pritham E.J."/>
            <person name="Richards T.A."/>
            <person name="Rocap G."/>
            <person name="Roy S.W."/>
            <person name="Sarai C."/>
            <person name="Schaack S."/>
            <person name="Shirato S."/>
            <person name="Slamovits C.H."/>
            <person name="Spencer D.F."/>
            <person name="Suzuki S."/>
            <person name="Worden A.Z."/>
            <person name="Zauner S."/>
            <person name="Barry K."/>
            <person name="Bell C."/>
            <person name="Bharti A.K."/>
            <person name="Crow J.A."/>
            <person name="Grimwood J."/>
            <person name="Kramer R."/>
            <person name="Lindquist E."/>
            <person name="Lucas S."/>
            <person name="Salamov A."/>
            <person name="McFadden G.I."/>
            <person name="Lane C.E."/>
            <person name="Keeling P.J."/>
            <person name="Gray M.W."/>
            <person name="Grigoriev I.V."/>
            <person name="Archibald J.M."/>
        </authorList>
    </citation>
    <scope>NUCLEOTIDE SEQUENCE</scope>
    <source>
        <strain evidence="7">CCMP2712</strain>
    </source>
</reference>
<sequence length="715" mass="79167">MPSADSTPKPSQSSLPKQDVVVSQQGWRADEGHPFASYGSKCFIGAVADEFLSKFGGTYEMMKDNTWPESPEKSEIVAAAIMEWGKANEATVFAHWFQPLASSGLRHGQTGQVHNHFFTFDAAGRRKFSFKSADLLRGETDGSSYPNGGLRAGTHHAGAYTVIDSTSPMFMMEDTIYIPSIMLSYEGKALDEKVPLLRSEQAMSAQCARLLKLMGHTTAGVQSNIGLEQEFFLIPRDSYDRRPDLQQCGRTILGKMPPRGQEMCDHYMAPLNQHALNCLREIQHEAFKLGIPLKTRHREVAPNQYEMAPYFGHVTSQIDQNLLVMQLCEEIAAKYELAALFQEKPFSGVNGSGKHNNWSLGTKEGLNLMNAGQVAEVTGNLDIFPVLIAAVVTAVDKHSDLMRAAIADPGNDFRLGAMEAPPSIISTYLGDSLTEYLEGFKGGKRGEYKPKPRTVDTGCDLFGTLEVPTEDRNRTSPFPYGGHRFEFRAVGSAQNVSMVNTVLNTICADAFKEFADKIEGGMKADDVAAEALKEHWKIIFNGNGYSEEWKAEAGKRGLCRIDSGVEAMEQLGAEKNLEMFAKLGVMSKEELLARRDIALQHYTGLVEIEAGCMIDMITQNIVPSVKETGISTAQMEAECAKVKAKYEELEHEEDPLKKAKIARELRLDVMAKARKVVDDVESICPAKSWPFATYRDLLFLDQNQGHKSRKFLPGR</sequence>
<dbReference type="KEGG" id="gtt:GUITHDRAFT_68445"/>
<dbReference type="SMART" id="SM01230">
    <property type="entry name" value="Gln-synt_C"/>
    <property type="match status" value="1"/>
</dbReference>
<dbReference type="RefSeq" id="XP_005835679.1">
    <property type="nucleotide sequence ID" value="XM_005835622.1"/>
</dbReference>
<dbReference type="SUPFAM" id="SSF55931">
    <property type="entry name" value="Glutamine synthetase/guanido kinase"/>
    <property type="match status" value="1"/>
</dbReference>
<dbReference type="InterPro" id="IPR052725">
    <property type="entry name" value="GS_Type-3"/>
</dbReference>
<dbReference type="Gene3D" id="3.30.590.10">
    <property type="entry name" value="Glutamine synthetase/guanido kinase, catalytic domain"/>
    <property type="match status" value="1"/>
</dbReference>
<dbReference type="Pfam" id="PF18318">
    <property type="entry name" value="Gln-synt_C-ter"/>
    <property type="match status" value="1"/>
</dbReference>
<dbReference type="InterPro" id="IPR014746">
    <property type="entry name" value="Gln_synth/guanido_kin_cat_dom"/>
</dbReference>
<dbReference type="eggNOG" id="ENOG502QQE3">
    <property type="taxonomic scope" value="Eukaryota"/>
</dbReference>
<dbReference type="InterPro" id="IPR008146">
    <property type="entry name" value="Gln_synth_cat_dom"/>
</dbReference>
<dbReference type="PaxDb" id="55529-EKX48699"/>
<dbReference type="EnsemblProtists" id="EKX48699">
    <property type="protein sequence ID" value="EKX48699"/>
    <property type="gene ID" value="GUITHDRAFT_68445"/>
</dbReference>
<feature type="region of interest" description="Disordered" evidence="3">
    <location>
        <begin position="1"/>
        <end position="23"/>
    </location>
</feature>
<evidence type="ECO:0000313" key="7">
    <source>
        <dbReference type="Proteomes" id="UP000011087"/>
    </source>
</evidence>
<evidence type="ECO:0000256" key="2">
    <source>
        <dbReference type="RuleBase" id="RU000384"/>
    </source>
</evidence>
<gene>
    <name evidence="5" type="ORF">GUITHDRAFT_68445</name>
</gene>
<dbReference type="EMBL" id="JH992984">
    <property type="protein sequence ID" value="EKX48699.1"/>
    <property type="molecule type" value="Genomic_DNA"/>
</dbReference>
<organism evidence="5">
    <name type="scientific">Guillardia theta (strain CCMP2712)</name>
    <name type="common">Cryptophyte</name>
    <dbReference type="NCBI Taxonomy" id="905079"/>
    <lineage>
        <taxon>Eukaryota</taxon>
        <taxon>Cryptophyceae</taxon>
        <taxon>Pyrenomonadales</taxon>
        <taxon>Geminigeraceae</taxon>
        <taxon>Guillardia</taxon>
    </lineage>
</organism>
<proteinExistence type="inferred from homology"/>
<dbReference type="GeneID" id="17305441"/>
<reference evidence="5 7" key="1">
    <citation type="journal article" date="2012" name="Nature">
        <title>Algal genomes reveal evolutionary mosaicism and the fate of nucleomorphs.</title>
        <authorList>
            <consortium name="DOE Joint Genome Institute"/>
            <person name="Curtis B.A."/>
            <person name="Tanifuji G."/>
            <person name="Burki F."/>
            <person name="Gruber A."/>
            <person name="Irimia M."/>
            <person name="Maruyama S."/>
            <person name="Arias M.C."/>
            <person name="Ball S.G."/>
            <person name="Gile G.H."/>
            <person name="Hirakawa Y."/>
            <person name="Hopkins J.F."/>
            <person name="Kuo A."/>
            <person name="Rensing S.A."/>
            <person name="Schmutz J."/>
            <person name="Symeonidi A."/>
            <person name="Elias M."/>
            <person name="Eveleigh R.J."/>
            <person name="Herman E.K."/>
            <person name="Klute M.J."/>
            <person name="Nakayama T."/>
            <person name="Obornik M."/>
            <person name="Reyes-Prieto A."/>
            <person name="Armbrust E.V."/>
            <person name="Aves S.J."/>
            <person name="Beiko R.G."/>
            <person name="Coutinho P."/>
            <person name="Dacks J.B."/>
            <person name="Durnford D.G."/>
            <person name="Fast N.M."/>
            <person name="Green B.R."/>
            <person name="Grisdale C.J."/>
            <person name="Hempel F."/>
            <person name="Henrissat B."/>
            <person name="Hoppner M.P."/>
            <person name="Ishida K."/>
            <person name="Kim E."/>
            <person name="Koreny L."/>
            <person name="Kroth P.G."/>
            <person name="Liu Y."/>
            <person name="Malik S.B."/>
            <person name="Maier U.G."/>
            <person name="McRose D."/>
            <person name="Mock T."/>
            <person name="Neilson J.A."/>
            <person name="Onodera N.T."/>
            <person name="Poole A.M."/>
            <person name="Pritham E.J."/>
            <person name="Richards T.A."/>
            <person name="Rocap G."/>
            <person name="Roy S.W."/>
            <person name="Sarai C."/>
            <person name="Schaack S."/>
            <person name="Shirato S."/>
            <person name="Slamovits C.H."/>
            <person name="Spencer D.F."/>
            <person name="Suzuki S."/>
            <person name="Worden A.Z."/>
            <person name="Zauner S."/>
            <person name="Barry K."/>
            <person name="Bell C."/>
            <person name="Bharti A.K."/>
            <person name="Crow J.A."/>
            <person name="Grimwood J."/>
            <person name="Kramer R."/>
            <person name="Lindquist E."/>
            <person name="Lucas S."/>
            <person name="Salamov A."/>
            <person name="McFadden G.I."/>
            <person name="Lane C.E."/>
            <person name="Keeling P.J."/>
            <person name="Gray M.W."/>
            <person name="Grigoriev I.V."/>
            <person name="Archibald J.M."/>
        </authorList>
    </citation>
    <scope>NUCLEOTIDE SEQUENCE</scope>
    <source>
        <strain evidence="5 7">CCMP2712</strain>
    </source>
</reference>
<dbReference type="STRING" id="905079.L1JKN8"/>
<dbReference type="PROSITE" id="PS51987">
    <property type="entry name" value="GS_CATALYTIC"/>
    <property type="match status" value="1"/>
</dbReference>
<feature type="domain" description="GS catalytic" evidence="4">
    <location>
        <begin position="203"/>
        <end position="621"/>
    </location>
</feature>
<dbReference type="GO" id="GO:0004356">
    <property type="term" value="F:glutamine synthetase activity"/>
    <property type="evidence" value="ECO:0007669"/>
    <property type="project" value="InterPro"/>
</dbReference>
<dbReference type="OrthoDB" id="415358at2759"/>
<evidence type="ECO:0000313" key="5">
    <source>
        <dbReference type="EMBL" id="EKX48699.1"/>
    </source>
</evidence>
<dbReference type="InterPro" id="IPR040577">
    <property type="entry name" value="Gln-synt_C"/>
</dbReference>
<keyword evidence="7" id="KW-1185">Reference proteome</keyword>
<evidence type="ECO:0000256" key="1">
    <source>
        <dbReference type="PROSITE-ProRule" id="PRU01331"/>
    </source>
</evidence>
<dbReference type="OMA" id="VKWETYT"/>
<dbReference type="AlphaFoldDB" id="L1JKN8"/>
<name>L1JKN8_GUITC</name>
<protein>
    <recommendedName>
        <fullName evidence="4">GS catalytic domain-containing protein</fullName>
    </recommendedName>
</protein>
<comment type="similarity">
    <text evidence="1 2">Belongs to the glutamine synthetase family.</text>
</comment>
<accession>L1JKN8</accession>
<evidence type="ECO:0000313" key="6">
    <source>
        <dbReference type="EnsemblProtists" id="EKX48699"/>
    </source>
</evidence>
<dbReference type="Gene3D" id="1.20.120.1560">
    <property type="match status" value="2"/>
</dbReference>
<dbReference type="Pfam" id="PF12437">
    <property type="entry name" value="GSIII_N"/>
    <property type="match status" value="1"/>
</dbReference>
<evidence type="ECO:0000259" key="4">
    <source>
        <dbReference type="PROSITE" id="PS51987"/>
    </source>
</evidence>
<dbReference type="Pfam" id="PF00120">
    <property type="entry name" value="Gln-synt_C"/>
    <property type="match status" value="1"/>
</dbReference>
<dbReference type="PANTHER" id="PTHR42974:SF1">
    <property type="entry name" value="TYPE-3 GLUTAMINE SYNTHETASE"/>
    <property type="match status" value="1"/>
</dbReference>
<dbReference type="HOGENOM" id="CLU_024307_0_0_1"/>
<dbReference type="Proteomes" id="UP000011087">
    <property type="component" value="Unassembled WGS sequence"/>
</dbReference>
<evidence type="ECO:0000256" key="3">
    <source>
        <dbReference type="SAM" id="MobiDB-lite"/>
    </source>
</evidence>
<dbReference type="InterPro" id="IPR027303">
    <property type="entry name" value="Gln_synth_gly_rich_site"/>
</dbReference>